<dbReference type="InterPro" id="IPR035906">
    <property type="entry name" value="MetI-like_sf"/>
</dbReference>
<keyword evidence="5 9" id="KW-0812">Transmembrane</keyword>
<dbReference type="NCBIfam" id="TIGR01726">
    <property type="entry name" value="HEQRo_perm_3TM"/>
    <property type="match status" value="1"/>
</dbReference>
<keyword evidence="3 9" id="KW-0813">Transport</keyword>
<dbReference type="GO" id="GO:0043190">
    <property type="term" value="C:ATP-binding cassette (ABC) transporter complex"/>
    <property type="evidence" value="ECO:0007669"/>
    <property type="project" value="InterPro"/>
</dbReference>
<dbReference type="InterPro" id="IPR043429">
    <property type="entry name" value="ArtM/GltK/GlnP/TcyL/YhdX-like"/>
</dbReference>
<organism evidence="11 12">
    <name type="scientific">Desulfoscipio geothermicus DSM 3669</name>
    <dbReference type="NCBI Taxonomy" id="1121426"/>
    <lineage>
        <taxon>Bacteria</taxon>
        <taxon>Bacillati</taxon>
        <taxon>Bacillota</taxon>
        <taxon>Clostridia</taxon>
        <taxon>Eubacteriales</taxon>
        <taxon>Desulfallaceae</taxon>
        <taxon>Desulfoscipio</taxon>
    </lineage>
</organism>
<evidence type="ECO:0000256" key="5">
    <source>
        <dbReference type="ARBA" id="ARBA00022692"/>
    </source>
</evidence>
<proteinExistence type="inferred from homology"/>
<gene>
    <name evidence="11" type="ORF">SAMN05660706_10144</name>
</gene>
<feature type="domain" description="ABC transmembrane type-1" evidence="10">
    <location>
        <begin position="23"/>
        <end position="216"/>
    </location>
</feature>
<evidence type="ECO:0000256" key="8">
    <source>
        <dbReference type="ARBA" id="ARBA00023136"/>
    </source>
</evidence>
<dbReference type="CDD" id="cd06261">
    <property type="entry name" value="TM_PBP2"/>
    <property type="match status" value="1"/>
</dbReference>
<dbReference type="Gene3D" id="1.10.3720.10">
    <property type="entry name" value="MetI-like"/>
    <property type="match status" value="1"/>
</dbReference>
<dbReference type="PANTHER" id="PTHR30614">
    <property type="entry name" value="MEMBRANE COMPONENT OF AMINO ACID ABC TRANSPORTER"/>
    <property type="match status" value="1"/>
</dbReference>
<dbReference type="FunFam" id="1.10.3720.10:FF:000033">
    <property type="entry name" value="Polar amino acid ABC transporter permease"/>
    <property type="match status" value="1"/>
</dbReference>
<evidence type="ECO:0000256" key="1">
    <source>
        <dbReference type="ARBA" id="ARBA00004651"/>
    </source>
</evidence>
<sequence>MVSGFNLDWGIAIYALPLLLGGIKLTIIITIAGLFFGFLLGAAAGLARTSKNKPLYGIATVYVEAIRGTPILVQALYLYFGVNQLLMQTINWKIESVPAGIIAIAINSGAYIAEIVRGAVQSIDKGQVEAGRSLGLSSFKTFYYVVWPQAFKRMIPPLGNQFIISLKDTSLFAFIAVGELLRQGQIVISATFAAFEIYTMVAVLYLAMTLSISTVLRFVEKRLDVS</sequence>
<keyword evidence="6" id="KW-0029">Amino-acid transport</keyword>
<dbReference type="InterPro" id="IPR010065">
    <property type="entry name" value="AA_ABC_transptr_permease_3TM"/>
</dbReference>
<reference evidence="12" key="1">
    <citation type="submission" date="2016-10" db="EMBL/GenBank/DDBJ databases">
        <authorList>
            <person name="Varghese N."/>
            <person name="Submissions S."/>
        </authorList>
    </citation>
    <scope>NUCLEOTIDE SEQUENCE [LARGE SCALE GENOMIC DNA]</scope>
    <source>
        <strain evidence="12">DSM 3669</strain>
    </source>
</reference>
<evidence type="ECO:0000256" key="6">
    <source>
        <dbReference type="ARBA" id="ARBA00022970"/>
    </source>
</evidence>
<comment type="similarity">
    <text evidence="2">Belongs to the binding-protein-dependent transport system permease family. HisMQ subfamily.</text>
</comment>
<evidence type="ECO:0000256" key="4">
    <source>
        <dbReference type="ARBA" id="ARBA00022475"/>
    </source>
</evidence>
<keyword evidence="12" id="KW-1185">Reference proteome</keyword>
<accession>A0A1I6CNL2</accession>
<evidence type="ECO:0000313" key="12">
    <source>
        <dbReference type="Proteomes" id="UP000199584"/>
    </source>
</evidence>
<dbReference type="InterPro" id="IPR000515">
    <property type="entry name" value="MetI-like"/>
</dbReference>
<evidence type="ECO:0000259" key="10">
    <source>
        <dbReference type="PROSITE" id="PS50928"/>
    </source>
</evidence>
<dbReference type="OrthoDB" id="9787841at2"/>
<dbReference type="PANTHER" id="PTHR30614:SF20">
    <property type="entry name" value="GLUTAMINE TRANSPORT SYSTEM PERMEASE PROTEIN GLNP"/>
    <property type="match status" value="1"/>
</dbReference>
<dbReference type="STRING" id="39060.SAMN05660706_10144"/>
<dbReference type="EMBL" id="FOYM01000001">
    <property type="protein sequence ID" value="SFQ94733.1"/>
    <property type="molecule type" value="Genomic_DNA"/>
</dbReference>
<feature type="transmembrane region" description="Helical" evidence="9">
    <location>
        <begin position="197"/>
        <end position="219"/>
    </location>
</feature>
<evidence type="ECO:0000256" key="2">
    <source>
        <dbReference type="ARBA" id="ARBA00010072"/>
    </source>
</evidence>
<comment type="subcellular location">
    <subcellularLocation>
        <location evidence="1 9">Cell membrane</location>
        <topology evidence="1 9">Multi-pass membrane protein</topology>
    </subcellularLocation>
</comment>
<keyword evidence="8 9" id="KW-0472">Membrane</keyword>
<dbReference type="Pfam" id="PF00528">
    <property type="entry name" value="BPD_transp_1"/>
    <property type="match status" value="1"/>
</dbReference>
<dbReference type="SUPFAM" id="SSF161098">
    <property type="entry name" value="MetI-like"/>
    <property type="match status" value="1"/>
</dbReference>
<keyword evidence="4" id="KW-1003">Cell membrane</keyword>
<dbReference type="RefSeq" id="WP_092481456.1">
    <property type="nucleotide sequence ID" value="NZ_FOYM01000001.1"/>
</dbReference>
<keyword evidence="7 9" id="KW-1133">Transmembrane helix</keyword>
<name>A0A1I6CNL2_9FIRM</name>
<dbReference type="Proteomes" id="UP000199584">
    <property type="component" value="Unassembled WGS sequence"/>
</dbReference>
<dbReference type="AlphaFoldDB" id="A0A1I6CNL2"/>
<feature type="transmembrane region" description="Helical" evidence="9">
    <location>
        <begin position="12"/>
        <end position="43"/>
    </location>
</feature>
<protein>
    <submittedName>
        <fullName evidence="11">Glutamine transport system permease protein</fullName>
    </submittedName>
</protein>
<dbReference type="GO" id="GO:0006865">
    <property type="term" value="P:amino acid transport"/>
    <property type="evidence" value="ECO:0007669"/>
    <property type="project" value="UniProtKB-KW"/>
</dbReference>
<evidence type="ECO:0000313" key="11">
    <source>
        <dbReference type="EMBL" id="SFQ94733.1"/>
    </source>
</evidence>
<feature type="transmembrane region" description="Helical" evidence="9">
    <location>
        <begin position="55"/>
        <end position="77"/>
    </location>
</feature>
<evidence type="ECO:0000256" key="3">
    <source>
        <dbReference type="ARBA" id="ARBA00022448"/>
    </source>
</evidence>
<evidence type="ECO:0000256" key="7">
    <source>
        <dbReference type="ARBA" id="ARBA00022989"/>
    </source>
</evidence>
<dbReference type="PROSITE" id="PS50928">
    <property type="entry name" value="ABC_TM1"/>
    <property type="match status" value="1"/>
</dbReference>
<dbReference type="GO" id="GO:0022857">
    <property type="term" value="F:transmembrane transporter activity"/>
    <property type="evidence" value="ECO:0007669"/>
    <property type="project" value="InterPro"/>
</dbReference>
<evidence type="ECO:0000256" key="9">
    <source>
        <dbReference type="RuleBase" id="RU363032"/>
    </source>
</evidence>